<feature type="transmembrane region" description="Helical" evidence="6">
    <location>
        <begin position="65"/>
        <end position="86"/>
    </location>
</feature>
<evidence type="ECO:0000256" key="3">
    <source>
        <dbReference type="ARBA" id="ARBA00022692"/>
    </source>
</evidence>
<name>Q97FE8_CLOAB</name>
<evidence type="ECO:0000313" key="9">
    <source>
        <dbReference type="Proteomes" id="UP000000814"/>
    </source>
</evidence>
<proteinExistence type="predicted"/>
<keyword evidence="9" id="KW-1185">Reference proteome</keyword>
<feature type="transmembrane region" description="Helical" evidence="6">
    <location>
        <begin position="37"/>
        <end position="59"/>
    </location>
</feature>
<dbReference type="InterPro" id="IPR051791">
    <property type="entry name" value="Pra-immunoreactive"/>
</dbReference>
<evidence type="ECO:0000256" key="1">
    <source>
        <dbReference type="ARBA" id="ARBA00004651"/>
    </source>
</evidence>
<dbReference type="OrthoDB" id="9793824at2"/>
<evidence type="ECO:0000313" key="8">
    <source>
        <dbReference type="EMBL" id="AAK80736.1"/>
    </source>
</evidence>
<dbReference type="PATRIC" id="fig|272562.8.peg.2979"/>
<organism evidence="8 9">
    <name type="scientific">Clostridium acetobutylicum (strain ATCC 824 / DSM 792 / JCM 1419 / IAM 19013 / LMG 5710 / NBRC 13948 / NRRL B-527 / VKM B-1787 / 2291 / W)</name>
    <dbReference type="NCBI Taxonomy" id="272562"/>
    <lineage>
        <taxon>Bacteria</taxon>
        <taxon>Bacillati</taxon>
        <taxon>Bacillota</taxon>
        <taxon>Clostridia</taxon>
        <taxon>Eubacteriales</taxon>
        <taxon>Clostridiaceae</taxon>
        <taxon>Clostridium</taxon>
    </lineage>
</organism>
<keyword evidence="2" id="KW-1003">Cell membrane</keyword>
<dbReference type="PANTHER" id="PTHR36115">
    <property type="entry name" value="PROLINE-RICH ANTIGEN HOMOLOG-RELATED"/>
    <property type="match status" value="1"/>
</dbReference>
<feature type="domain" description="RDD" evidence="7">
    <location>
        <begin position="22"/>
        <end position="199"/>
    </location>
</feature>
<dbReference type="Proteomes" id="UP000000814">
    <property type="component" value="Chromosome"/>
</dbReference>
<dbReference type="InterPro" id="IPR010432">
    <property type="entry name" value="RDD"/>
</dbReference>
<evidence type="ECO:0000256" key="4">
    <source>
        <dbReference type="ARBA" id="ARBA00022989"/>
    </source>
</evidence>
<evidence type="ECO:0000256" key="6">
    <source>
        <dbReference type="SAM" id="Phobius"/>
    </source>
</evidence>
<reference evidence="8 9" key="1">
    <citation type="journal article" date="2001" name="J. Bacteriol.">
        <title>Genome sequence and comparative analysis of the solvent-producing bacterium Clostridium acetobutylicum.</title>
        <authorList>
            <person name="Nolling J."/>
            <person name="Breton G."/>
            <person name="Omelchenko M.V."/>
            <person name="Makarova K.S."/>
            <person name="Zeng Q."/>
            <person name="Gibson R."/>
            <person name="Lee H.M."/>
            <person name="Dubois J."/>
            <person name="Qiu D."/>
            <person name="Hitti J."/>
            <person name="Wolf Y.I."/>
            <person name="Tatusov R.L."/>
            <person name="Sabathe F."/>
            <person name="Doucette-Stamm L."/>
            <person name="Soucaille P."/>
            <person name="Daly M.J."/>
            <person name="Bennett G.N."/>
            <person name="Koonin E.V."/>
            <person name="Smith D.R."/>
        </authorList>
    </citation>
    <scope>NUCLEOTIDE SEQUENCE [LARGE SCALE GENOMIC DNA]</scope>
    <source>
        <strain evidence="9">ATCC 824 / DSM 792 / JCM 1419 / LMG 5710 / VKM B-1787</strain>
    </source>
</reference>
<feature type="transmembrane region" description="Helical" evidence="6">
    <location>
        <begin position="123"/>
        <end position="142"/>
    </location>
</feature>
<dbReference type="STRING" id="272562.CA_C2792"/>
<evidence type="ECO:0000256" key="2">
    <source>
        <dbReference type="ARBA" id="ARBA00022475"/>
    </source>
</evidence>
<dbReference type="KEGG" id="cac:CA_C2792"/>
<dbReference type="EMBL" id="AE001437">
    <property type="protein sequence ID" value="AAK80736.1"/>
    <property type="molecule type" value="Genomic_DNA"/>
</dbReference>
<dbReference type="AlphaFoldDB" id="Q97FE8"/>
<keyword evidence="4 6" id="KW-1133">Transmembrane helix</keyword>
<evidence type="ECO:0000256" key="5">
    <source>
        <dbReference type="ARBA" id="ARBA00023136"/>
    </source>
</evidence>
<sequence>MEGITYMNLGTNDKLPKLNTHYSSLSKRLMASFFDNVIISALSYLLSIIIFIIMTIFSFRYLDEFINHIYLIYFSLHFLVAFFYYITMESSSFQGTLGKLIADIKVVKLNGDKVSIFQAFCRFFIANILLYPAYFFYALVLYNVSNQIIINHSCNPYKINSFYFYGLISSSLIYLIYKLVMLITILISNKKQGIHDILIKTLVIIR</sequence>
<dbReference type="GO" id="GO:0005886">
    <property type="term" value="C:plasma membrane"/>
    <property type="evidence" value="ECO:0007669"/>
    <property type="project" value="UniProtKB-SubCell"/>
</dbReference>
<accession>Q97FE8</accession>
<keyword evidence="3 6" id="KW-0812">Transmembrane</keyword>
<protein>
    <submittedName>
        <fullName evidence="8">Uncharcterized conserved membrane protein, YXAI B.subtilis homolog</fullName>
    </submittedName>
</protein>
<dbReference type="eggNOG" id="COG1714">
    <property type="taxonomic scope" value="Bacteria"/>
</dbReference>
<dbReference type="PIR" id="E97243">
    <property type="entry name" value="E97243"/>
</dbReference>
<gene>
    <name evidence="8" type="ordered locus">CA_C2792</name>
</gene>
<evidence type="ECO:0000259" key="7">
    <source>
        <dbReference type="Pfam" id="PF06271"/>
    </source>
</evidence>
<keyword evidence="5 6" id="KW-0472">Membrane</keyword>
<dbReference type="Pfam" id="PF06271">
    <property type="entry name" value="RDD"/>
    <property type="match status" value="1"/>
</dbReference>
<dbReference type="HOGENOM" id="CLU_1330003_0_0_9"/>
<comment type="subcellular location">
    <subcellularLocation>
        <location evidence="1">Cell membrane</location>
        <topology evidence="1">Multi-pass membrane protein</topology>
    </subcellularLocation>
</comment>
<feature type="transmembrane region" description="Helical" evidence="6">
    <location>
        <begin position="162"/>
        <end position="187"/>
    </location>
</feature>